<dbReference type="Gene3D" id="2.30.30.40">
    <property type="entry name" value="SH3 Domains"/>
    <property type="match status" value="3"/>
</dbReference>
<reference evidence="8 9" key="1">
    <citation type="submission" date="2024-08" db="EMBL/GenBank/DDBJ databases">
        <title>The draft genome of Apodemus speciosus.</title>
        <authorList>
            <person name="Nabeshima K."/>
            <person name="Suzuki S."/>
            <person name="Onuma M."/>
        </authorList>
    </citation>
    <scope>NUCLEOTIDE SEQUENCE [LARGE SCALE GENOMIC DNA]</scope>
    <source>
        <strain evidence="8">IB14-021</strain>
    </source>
</reference>
<evidence type="ECO:0000256" key="3">
    <source>
        <dbReference type="ARBA" id="ARBA00022949"/>
    </source>
</evidence>
<dbReference type="InterPro" id="IPR050384">
    <property type="entry name" value="Endophilin_SH3RF"/>
</dbReference>
<feature type="domain" description="SH3" evidence="6">
    <location>
        <begin position="1518"/>
        <end position="1583"/>
    </location>
</feature>
<dbReference type="PROSITE" id="PS50002">
    <property type="entry name" value="SH3"/>
    <property type="match status" value="3"/>
</dbReference>
<proteinExistence type="predicted"/>
<dbReference type="Pfam" id="PF00018">
    <property type="entry name" value="SH3_1"/>
    <property type="match status" value="2"/>
</dbReference>
<gene>
    <name evidence="8" type="ORF">APTSU1_000836300</name>
</gene>
<evidence type="ECO:0000256" key="1">
    <source>
        <dbReference type="ARBA" id="ARBA00004282"/>
    </source>
</evidence>
<feature type="region of interest" description="Disordered" evidence="5">
    <location>
        <begin position="968"/>
        <end position="1000"/>
    </location>
</feature>
<evidence type="ECO:0000259" key="7">
    <source>
        <dbReference type="PROSITE" id="PS50831"/>
    </source>
</evidence>
<dbReference type="PANTHER" id="PTHR14167:SF56">
    <property type="entry name" value="SORBIN AND SH3 DOMAIN-CONTAINING PROTEIN 2"/>
    <property type="match status" value="1"/>
</dbReference>
<evidence type="ECO:0000256" key="5">
    <source>
        <dbReference type="SAM" id="MobiDB-lite"/>
    </source>
</evidence>
<dbReference type="PANTHER" id="PTHR14167">
    <property type="entry name" value="SH3 DOMAIN-CONTAINING"/>
    <property type="match status" value="1"/>
</dbReference>
<organism evidence="8 9">
    <name type="scientific">Apodemus speciosus</name>
    <name type="common">Large Japanese field mouse</name>
    <dbReference type="NCBI Taxonomy" id="105296"/>
    <lineage>
        <taxon>Eukaryota</taxon>
        <taxon>Metazoa</taxon>
        <taxon>Chordata</taxon>
        <taxon>Craniata</taxon>
        <taxon>Vertebrata</taxon>
        <taxon>Euteleostomi</taxon>
        <taxon>Mammalia</taxon>
        <taxon>Eutheria</taxon>
        <taxon>Euarchontoglires</taxon>
        <taxon>Glires</taxon>
        <taxon>Rodentia</taxon>
        <taxon>Myomorpha</taxon>
        <taxon>Muroidea</taxon>
        <taxon>Muridae</taxon>
        <taxon>Murinae</taxon>
        <taxon>Apodemus</taxon>
    </lineage>
</organism>
<feature type="region of interest" description="Disordered" evidence="5">
    <location>
        <begin position="1"/>
        <end position="61"/>
    </location>
</feature>
<dbReference type="Proteomes" id="UP001623349">
    <property type="component" value="Unassembled WGS sequence"/>
</dbReference>
<dbReference type="Pfam" id="PF14604">
    <property type="entry name" value="SH3_9"/>
    <property type="match status" value="1"/>
</dbReference>
<feature type="region of interest" description="Disordered" evidence="5">
    <location>
        <begin position="1255"/>
        <end position="1310"/>
    </location>
</feature>
<comment type="subcellular location">
    <subcellularLocation>
        <location evidence="1">Cell junction</location>
    </subcellularLocation>
</comment>
<dbReference type="InterPro" id="IPR036028">
    <property type="entry name" value="SH3-like_dom_sf"/>
</dbReference>
<dbReference type="Pfam" id="PF02208">
    <property type="entry name" value="Sorb"/>
    <property type="match status" value="1"/>
</dbReference>
<feature type="domain" description="SH3" evidence="6">
    <location>
        <begin position="1074"/>
        <end position="1135"/>
    </location>
</feature>
<evidence type="ECO:0000256" key="4">
    <source>
        <dbReference type="PROSITE-ProRule" id="PRU00192"/>
    </source>
</evidence>
<comment type="caution">
    <text evidence="8">The sequence shown here is derived from an EMBL/GenBank/DDBJ whole genome shotgun (WGS) entry which is preliminary data.</text>
</comment>
<feature type="compositionally biased region" description="Low complexity" evidence="5">
    <location>
        <begin position="423"/>
        <end position="440"/>
    </location>
</feature>
<keyword evidence="3" id="KW-0965">Cell junction</keyword>
<feature type="compositionally biased region" description="Pro residues" evidence="5">
    <location>
        <begin position="314"/>
        <end position="328"/>
    </location>
</feature>
<feature type="region of interest" description="Disordered" evidence="5">
    <location>
        <begin position="371"/>
        <end position="445"/>
    </location>
</feature>
<evidence type="ECO:0000259" key="6">
    <source>
        <dbReference type="PROSITE" id="PS50002"/>
    </source>
</evidence>
<dbReference type="PRINTS" id="PR00452">
    <property type="entry name" value="SH3DOMAIN"/>
</dbReference>
<evidence type="ECO:0000313" key="9">
    <source>
        <dbReference type="Proteomes" id="UP001623349"/>
    </source>
</evidence>
<dbReference type="EMBL" id="BAAFST010000008">
    <property type="protein sequence ID" value="GAB1293132.1"/>
    <property type="molecule type" value="Genomic_DNA"/>
</dbReference>
<dbReference type="PROSITE" id="PS50831">
    <property type="entry name" value="SOHO"/>
    <property type="match status" value="1"/>
</dbReference>
<feature type="region of interest" description="Disordered" evidence="5">
    <location>
        <begin position="1479"/>
        <end position="1519"/>
    </location>
</feature>
<feature type="compositionally biased region" description="Polar residues" evidence="5">
    <location>
        <begin position="43"/>
        <end position="52"/>
    </location>
</feature>
<dbReference type="CDD" id="cd11920">
    <property type="entry name" value="SH3_Sorbs2_1"/>
    <property type="match status" value="1"/>
</dbReference>
<feature type="domain" description="SoHo" evidence="7">
    <location>
        <begin position="126"/>
        <end position="187"/>
    </location>
</feature>
<feature type="compositionally biased region" description="Pro residues" evidence="5">
    <location>
        <begin position="284"/>
        <end position="295"/>
    </location>
</feature>
<evidence type="ECO:0000256" key="2">
    <source>
        <dbReference type="ARBA" id="ARBA00022443"/>
    </source>
</evidence>
<name>A0ABQ0F1H0_APOSI</name>
<dbReference type="SUPFAM" id="SSF50044">
    <property type="entry name" value="SH3-domain"/>
    <property type="match status" value="3"/>
</dbReference>
<keyword evidence="9" id="KW-1185">Reference proteome</keyword>
<feature type="compositionally biased region" description="Low complexity" evidence="5">
    <location>
        <begin position="1263"/>
        <end position="1291"/>
    </location>
</feature>
<dbReference type="CDD" id="cd11923">
    <property type="entry name" value="SH3_Sorbs2_2"/>
    <property type="match status" value="1"/>
</dbReference>
<feature type="compositionally biased region" description="Basic and acidic residues" evidence="5">
    <location>
        <begin position="989"/>
        <end position="1000"/>
    </location>
</feature>
<accession>A0ABQ0F1H0</accession>
<dbReference type="PROSITE" id="PS00028">
    <property type="entry name" value="ZINC_FINGER_C2H2_1"/>
    <property type="match status" value="1"/>
</dbReference>
<feature type="compositionally biased region" description="Polar residues" evidence="5">
    <location>
        <begin position="195"/>
        <end position="207"/>
    </location>
</feature>
<feature type="compositionally biased region" description="Polar residues" evidence="5">
    <location>
        <begin position="371"/>
        <end position="384"/>
    </location>
</feature>
<feature type="compositionally biased region" description="Basic and acidic residues" evidence="5">
    <location>
        <begin position="212"/>
        <end position="222"/>
    </location>
</feature>
<keyword evidence="2 4" id="KW-0728">SH3 domain</keyword>
<sequence>MKTEDFSNKPFKAKMNTGRESQSPDSAKGFRSVRPNLQDKKSPTQSQITINGNSGGAVSPVSYYQRPFSPSAYSLPASLNSSVIMQHGRSLDSAETYSQHAQSLDGTMESSIPLYRSSEEEKRVTVIKAPHYPGIGPVDESGIPTAIRTTVDRPKDWYKTMFKQIHMVHKPDEDTDMYNTPYTYNAGLYNSPYSAQSHPAAKTQTYRPLSKSHSDNGTDAFKEAPSPVPPPHVPPRPRDQFSTLKHDWDPPDRKVDTRKFRSEPRSIFEYEPGKSSILQHERPPPLPTTPTPVPREPSRKPLSVSPSTDGLRSPSPPPRSCVPAPRPSVPDLSPTPTGRINPADIDLENEPWYKFFSELEFGRPVSVYQSSIDRSLERPSSSASMAGDFRKRRKSEPAVGPPRGLGDQSSSRTSPGRADLPGSSSTFTKSFISSSPSSPSRAQGGDNNKMCPPLCNYSGFNGTPSGELECCNAYRQHLDVPGDSQRSITFKNGWQMARQNAEIWSSTEEAVSPKIKSRSCDDLLNDDCDSFPDPKTKSESMGSLLCDEDSKESCPMTWTSPYIQEVCGNSRSRLKHRSAHNAPGFLKLYKKMHRINRQDLMNSEVICSVKSRILQYEKEQQHRGLLHGWSQSSTEEVPRDVVPTRISEFEKLIQKSKSMPNLGDEMLSPITLEPPQNGLCPKRRFSIESLLEEETQVRHPSQGQRSCKSNTLVPIHIEVTSDEQPRPHMEFSDSDQDGVVSDHSDYVHVEGSSFCSESDFDHFSFTSSESFYGSSHHHHHHHHHHRHLISSCKGRCPASYTRFTTMLKHERAKHENIDRPRRQEMDPGLSKLAFLVSPVPFRRKKILTPQKQTEQAKCKASVVEALDSALKDICDQIKAEKRRGSLPDNSILHRLISELLPQIPERNSSLNALKRSPMHQPFHPLPQDGAIHCPLYQNDCGRMPHSASFPAVDTSGNYHAQDYGSALSLQDHESPRSYSSTLTDLGRSVSRERRGTPEKEKLPAKAVYDFKAQTSKELSFKKGDTVYILRKIDQNWYEGEHHGRVGIFPISYVEKLAPPEKAQPARPPPPVQPGEIGEAIAKYNFNADTNVELSLRKGDRIILLKRVDQNWYEGKIPGTNRQGIFPVSYVEVIKRDTKGAEDYPAPPPPHSYSSDRIYSLSSNKLASSENTCLPMYNAMPGPEKRAIQGTAQGRLSLTDWCPPANPLASTLSSFLDNFLMELEKFSALTLPPDQAKPNILNQVILEIKEEPSPLPLSLPPASVPAESPRCLSPSPNSSTTSTEAQTATTVSLQDHTKDTQRQSVDLNQKRRSFSDPTKILEALGDKFVASACINVGALPITLPVIGEEDEDTQEGLAYQRWLPGSQEQAVMWYDPSSTEMTPELHIKEEEEEDENPDCLTYSLGITTHPRSPKEDINAAKISNEKTGPLKMALDDILDVFKPSPRKEVLATQITLTFSCQFRFPHFFFTVREADLKGKPPVLGKPPRSPVMPKRSCGSPVGRSHRPQRPAFSHENIQGGGEPFQALYNYTPRNEDELELRESDVVDVMEKCDDGWFVVEPQEEPNSLVLFPETMSKGCDSPRS</sequence>
<dbReference type="InterPro" id="IPR003127">
    <property type="entry name" value="SoHo_dom"/>
</dbReference>
<dbReference type="InterPro" id="IPR001452">
    <property type="entry name" value="SH3_domain"/>
</dbReference>
<feature type="compositionally biased region" description="Basic and acidic residues" evidence="5">
    <location>
        <begin position="236"/>
        <end position="272"/>
    </location>
</feature>
<feature type="region of interest" description="Disordered" evidence="5">
    <location>
        <begin position="195"/>
        <end position="345"/>
    </location>
</feature>
<dbReference type="SMART" id="SM00459">
    <property type="entry name" value="Sorb"/>
    <property type="match status" value="1"/>
</dbReference>
<feature type="domain" description="SH3" evidence="6">
    <location>
        <begin position="999"/>
        <end position="1058"/>
    </location>
</feature>
<dbReference type="SMART" id="SM00326">
    <property type="entry name" value="SH3"/>
    <property type="match status" value="3"/>
</dbReference>
<protein>
    <submittedName>
        <fullName evidence="8">Sorbin and SH3 domain-containing protein 2</fullName>
    </submittedName>
</protein>
<evidence type="ECO:0000313" key="8">
    <source>
        <dbReference type="EMBL" id="GAB1293132.1"/>
    </source>
</evidence>
<dbReference type="InterPro" id="IPR013087">
    <property type="entry name" value="Znf_C2H2_type"/>
</dbReference>